<accession>A0A8S5LJX1</accession>
<protein>
    <submittedName>
        <fullName evidence="1">Uncharacterized protein</fullName>
    </submittedName>
</protein>
<evidence type="ECO:0000313" key="1">
    <source>
        <dbReference type="EMBL" id="DAD70225.1"/>
    </source>
</evidence>
<proteinExistence type="predicted"/>
<reference evidence="1" key="1">
    <citation type="journal article" date="2021" name="Proc. Natl. Acad. Sci. U.S.A.">
        <title>A Catalog of Tens of Thousands of Viruses from Human Metagenomes Reveals Hidden Associations with Chronic Diseases.</title>
        <authorList>
            <person name="Tisza M.J."/>
            <person name="Buck C.B."/>
        </authorList>
    </citation>
    <scope>NUCLEOTIDE SEQUENCE</scope>
    <source>
        <strain evidence="1">Ct3o911</strain>
    </source>
</reference>
<sequence length="193" mass="21279">MERSKLVDSLHFLAEPTYKDVDMSDFVVMLEYVLPISKKYKTEILELSDERYKDMLEYKLPFDTALTSEPGDIEIQLTFAKVELSADGEGTQYVRKVGPGSIKIVPISAWSDIVPDEALSAIDQRLLAAQAMIKSLNEQNNTIMKSKADSLRYKDSILQLTAQGNPIGAAVKIESGSGGGTDPNDGSIRVVEF</sequence>
<name>A0A8S5LJX1_9CAUD</name>
<dbReference type="EMBL" id="BK015861">
    <property type="protein sequence ID" value="DAD70225.1"/>
    <property type="molecule type" value="Genomic_DNA"/>
</dbReference>
<organism evidence="1">
    <name type="scientific">Siphoviridae sp. ct3o911</name>
    <dbReference type="NCBI Taxonomy" id="2827560"/>
    <lineage>
        <taxon>Viruses</taxon>
        <taxon>Duplodnaviria</taxon>
        <taxon>Heunggongvirae</taxon>
        <taxon>Uroviricota</taxon>
        <taxon>Caudoviricetes</taxon>
    </lineage>
</organism>